<proteinExistence type="predicted"/>
<organism evidence="1 2">
    <name type="scientific">Algoriphagus lacus</name>
    <dbReference type="NCBI Taxonomy" id="2056311"/>
    <lineage>
        <taxon>Bacteria</taxon>
        <taxon>Pseudomonadati</taxon>
        <taxon>Bacteroidota</taxon>
        <taxon>Cytophagia</taxon>
        <taxon>Cytophagales</taxon>
        <taxon>Cyclobacteriaceae</taxon>
        <taxon>Algoriphagus</taxon>
    </lineage>
</organism>
<comment type="caution">
    <text evidence="1">The sequence shown here is derived from an EMBL/GenBank/DDBJ whole genome shotgun (WGS) entry which is preliminary data.</text>
</comment>
<reference evidence="1 2" key="1">
    <citation type="submission" date="2018-09" db="EMBL/GenBank/DDBJ databases">
        <authorList>
            <person name="Wang X."/>
            <person name="Du Z."/>
        </authorList>
    </citation>
    <scope>NUCLEOTIDE SEQUENCE [LARGE SCALE GENOMIC DNA]</scope>
    <source>
        <strain evidence="1 2">N3</strain>
    </source>
</reference>
<dbReference type="AlphaFoldDB" id="A0A418PM07"/>
<evidence type="ECO:0000313" key="1">
    <source>
        <dbReference type="EMBL" id="RIW12089.1"/>
    </source>
</evidence>
<feature type="non-terminal residue" evidence="1">
    <location>
        <position position="1"/>
    </location>
</feature>
<sequence length="145" mass="17117">LMKSVQFDYERKIRYKNIVEKAMDDTALIFNAAKQEDRVSEFEAFLNQSLLNFYQGDVNFSDLNYFQANFVDPIKIEIVEKYRDNDVAVHLAGELKKATYIFNEIKLSNAEIAFDFESIYKNYEDSSNKLNDLTLKLRRKFDIKP</sequence>
<name>A0A418PM07_9BACT</name>
<dbReference type="Proteomes" id="UP000283522">
    <property type="component" value="Unassembled WGS sequence"/>
</dbReference>
<dbReference type="RefSeq" id="WP_233553766.1">
    <property type="nucleotide sequence ID" value="NZ_QXML01000017.1"/>
</dbReference>
<gene>
    <name evidence="1" type="ORF">D0X99_19745</name>
</gene>
<accession>A0A418PM07</accession>
<dbReference type="EMBL" id="QXML01000017">
    <property type="protein sequence ID" value="RIW12089.1"/>
    <property type="molecule type" value="Genomic_DNA"/>
</dbReference>
<keyword evidence="2" id="KW-1185">Reference proteome</keyword>
<protein>
    <submittedName>
        <fullName evidence="1">Uncharacterized protein</fullName>
    </submittedName>
</protein>
<evidence type="ECO:0000313" key="2">
    <source>
        <dbReference type="Proteomes" id="UP000283522"/>
    </source>
</evidence>